<dbReference type="STRING" id="499555.BJL86_0794"/>
<evidence type="ECO:0000256" key="2">
    <source>
        <dbReference type="ARBA" id="ARBA00007069"/>
    </source>
</evidence>
<evidence type="ECO:0000256" key="1">
    <source>
        <dbReference type="ARBA" id="ARBA00004651"/>
    </source>
</evidence>
<sequence>MTVHDDVDSGSKSLTKDSDSAGKGGAKSAPKSPLSSGKNDSRKQDSTFRWGTQIAAAIVVVLVAMIAVVLAVQGWQALSMNNANFLLSGEWNTNGHRTDPESFRFGIFDMFVVTVMSSIVALLLAVPVAVGIAVFLVQYAPPSISRALSTVIDLLAAVPSIIYGLWGVLVLAPFLTPLAEFLNRNLGWIFLFGDGNIMLIGNTVFTASIVLAVMILPIITSMSRETIRQTPGLQQEAAMALGATRWEKIRMTCFPYAKSGIIAGSMLALGRALGETIAVLMILGATPAATQEIQRLTNYSLFDGGSTFASKIAAGAAEFNDPISTGAYIAAGLVLFILTFVVNGIARAFAGGKVNG</sequence>
<evidence type="ECO:0000259" key="12">
    <source>
        <dbReference type="PROSITE" id="PS50928"/>
    </source>
</evidence>
<proteinExistence type="inferred from homology"/>
<feature type="domain" description="ABC transmembrane type-1" evidence="12">
    <location>
        <begin position="111"/>
        <end position="346"/>
    </location>
</feature>
<reference evidence="13 14" key="1">
    <citation type="submission" date="2016-06" db="EMBL/GenBank/DDBJ databases">
        <title>Complete genome sequence of a saline-alkali tolerant type strain Dietzia timorensis ID05-A0528T.</title>
        <authorList>
            <person name="Wu X."/>
        </authorList>
    </citation>
    <scope>NUCLEOTIDE SEQUENCE [LARGE SCALE GENOMIC DNA]</scope>
    <source>
        <strain evidence="13 14">ID05-A0528</strain>
    </source>
</reference>
<dbReference type="OrthoDB" id="9785113at2"/>
<organism evidence="13 14">
    <name type="scientific">Dietzia timorensis</name>
    <dbReference type="NCBI Taxonomy" id="499555"/>
    <lineage>
        <taxon>Bacteria</taxon>
        <taxon>Bacillati</taxon>
        <taxon>Actinomycetota</taxon>
        <taxon>Actinomycetes</taxon>
        <taxon>Mycobacteriales</taxon>
        <taxon>Dietziaceae</taxon>
        <taxon>Dietzia</taxon>
    </lineage>
</organism>
<dbReference type="GO" id="GO:0006817">
    <property type="term" value="P:phosphate ion transport"/>
    <property type="evidence" value="ECO:0007669"/>
    <property type="project" value="UniProtKB-KW"/>
</dbReference>
<dbReference type="CDD" id="cd06261">
    <property type="entry name" value="TM_PBP2"/>
    <property type="match status" value="1"/>
</dbReference>
<dbReference type="NCBIfam" id="TIGR02138">
    <property type="entry name" value="phosphate_pstC"/>
    <property type="match status" value="1"/>
</dbReference>
<keyword evidence="8 9" id="KW-0472">Membrane</keyword>
<feature type="transmembrane region" description="Helical" evidence="9">
    <location>
        <begin position="195"/>
        <end position="219"/>
    </location>
</feature>
<evidence type="ECO:0000256" key="10">
    <source>
        <dbReference type="RuleBase" id="RU363054"/>
    </source>
</evidence>
<dbReference type="Gene3D" id="1.10.3720.10">
    <property type="entry name" value="MetI-like"/>
    <property type="match status" value="1"/>
</dbReference>
<keyword evidence="6 9" id="KW-0812">Transmembrane</keyword>
<comment type="subcellular location">
    <subcellularLocation>
        <location evidence="1 9">Cell membrane</location>
        <topology evidence="1 9">Multi-pass membrane protein</topology>
    </subcellularLocation>
</comment>
<comment type="similarity">
    <text evidence="2 10">Belongs to the binding-protein-dependent transport system permease family. CysTW subfamily.</text>
</comment>
<feature type="transmembrane region" description="Helical" evidence="9">
    <location>
        <begin position="327"/>
        <end position="350"/>
    </location>
</feature>
<feature type="transmembrane region" description="Helical" evidence="9">
    <location>
        <begin position="50"/>
        <end position="72"/>
    </location>
</feature>
<evidence type="ECO:0000256" key="9">
    <source>
        <dbReference type="RuleBase" id="RU363032"/>
    </source>
</evidence>
<dbReference type="InterPro" id="IPR035906">
    <property type="entry name" value="MetI-like_sf"/>
</dbReference>
<feature type="region of interest" description="Disordered" evidence="11">
    <location>
        <begin position="1"/>
        <end position="44"/>
    </location>
</feature>
<evidence type="ECO:0000256" key="4">
    <source>
        <dbReference type="ARBA" id="ARBA00022475"/>
    </source>
</evidence>
<dbReference type="KEGG" id="dtm:BJL86_0794"/>
<dbReference type="PANTHER" id="PTHR30425">
    <property type="entry name" value="PHOSPHATE TRANSPORT SYSTEM PERMEASE PROTEIN PST"/>
    <property type="match status" value="1"/>
</dbReference>
<evidence type="ECO:0000256" key="8">
    <source>
        <dbReference type="ARBA" id="ARBA00023136"/>
    </source>
</evidence>
<comment type="function">
    <text evidence="10">Part of the binding-protein-dependent transport system for phosphate; probably responsible for the translocation of the substrate across the membrane.</text>
</comment>
<dbReference type="InterPro" id="IPR000515">
    <property type="entry name" value="MetI-like"/>
</dbReference>
<keyword evidence="3 9" id="KW-0813">Transport</keyword>
<dbReference type="GO" id="GO:0005315">
    <property type="term" value="F:phosphate transmembrane transporter activity"/>
    <property type="evidence" value="ECO:0007669"/>
    <property type="project" value="InterPro"/>
</dbReference>
<dbReference type="InterPro" id="IPR011864">
    <property type="entry name" value="Phosphate_PstC"/>
</dbReference>
<dbReference type="PROSITE" id="PS50928">
    <property type="entry name" value="ABC_TM1"/>
    <property type="match status" value="1"/>
</dbReference>
<dbReference type="AlphaFoldDB" id="A0A173LH66"/>
<feature type="transmembrane region" description="Helical" evidence="9">
    <location>
        <begin position="151"/>
        <end position="175"/>
    </location>
</feature>
<feature type="transmembrane region" description="Helical" evidence="9">
    <location>
        <begin position="260"/>
        <end position="283"/>
    </location>
</feature>
<evidence type="ECO:0000256" key="3">
    <source>
        <dbReference type="ARBA" id="ARBA00022448"/>
    </source>
</evidence>
<evidence type="ECO:0000256" key="5">
    <source>
        <dbReference type="ARBA" id="ARBA00022592"/>
    </source>
</evidence>
<dbReference type="SUPFAM" id="SSF161098">
    <property type="entry name" value="MetI-like"/>
    <property type="match status" value="1"/>
</dbReference>
<gene>
    <name evidence="13" type="ORF">BJL86_0794</name>
</gene>
<dbReference type="GO" id="GO:0005886">
    <property type="term" value="C:plasma membrane"/>
    <property type="evidence" value="ECO:0007669"/>
    <property type="project" value="UniProtKB-SubCell"/>
</dbReference>
<evidence type="ECO:0000256" key="7">
    <source>
        <dbReference type="ARBA" id="ARBA00022989"/>
    </source>
</evidence>
<dbReference type="Pfam" id="PF00528">
    <property type="entry name" value="BPD_transp_1"/>
    <property type="match status" value="1"/>
</dbReference>
<evidence type="ECO:0000256" key="6">
    <source>
        <dbReference type="ARBA" id="ARBA00022692"/>
    </source>
</evidence>
<accession>A0A173LH66</accession>
<protein>
    <recommendedName>
        <fullName evidence="10">Phosphate transport system permease protein</fullName>
    </recommendedName>
</protein>
<keyword evidence="5 10" id="KW-0592">Phosphate transport</keyword>
<feature type="transmembrane region" description="Helical" evidence="9">
    <location>
        <begin position="110"/>
        <end position="139"/>
    </location>
</feature>
<evidence type="ECO:0000313" key="14">
    <source>
        <dbReference type="Proteomes" id="UP000186104"/>
    </source>
</evidence>
<keyword evidence="7 9" id="KW-1133">Transmembrane helix</keyword>
<feature type="compositionally biased region" description="Basic and acidic residues" evidence="11">
    <location>
        <begin position="1"/>
        <end position="20"/>
    </location>
</feature>
<dbReference type="Proteomes" id="UP000186104">
    <property type="component" value="Chromosome"/>
</dbReference>
<dbReference type="PANTHER" id="PTHR30425:SF1">
    <property type="entry name" value="PHOSPHATE TRANSPORT SYSTEM PERMEASE PROTEIN PSTC"/>
    <property type="match status" value="1"/>
</dbReference>
<dbReference type="EMBL" id="CP015961">
    <property type="protein sequence ID" value="ANI91595.1"/>
    <property type="molecule type" value="Genomic_DNA"/>
</dbReference>
<name>A0A173LH66_9ACTN</name>
<evidence type="ECO:0000313" key="13">
    <source>
        <dbReference type="EMBL" id="ANI91595.1"/>
    </source>
</evidence>
<evidence type="ECO:0000256" key="11">
    <source>
        <dbReference type="SAM" id="MobiDB-lite"/>
    </source>
</evidence>
<keyword evidence="4 10" id="KW-1003">Cell membrane</keyword>
<dbReference type="RefSeq" id="WP_082908632.1">
    <property type="nucleotide sequence ID" value="NZ_CP015961.1"/>
</dbReference>
<keyword evidence="14" id="KW-1185">Reference proteome</keyword>
<dbReference type="InterPro" id="IPR051124">
    <property type="entry name" value="Phosphate_Transport_Permease"/>
</dbReference>